<evidence type="ECO:0000313" key="1">
    <source>
        <dbReference type="EnsemblMetazoa" id="OVOC11473.1"/>
    </source>
</evidence>
<dbReference type="EMBL" id="CMVM020000369">
    <property type="status" value="NOT_ANNOTATED_CDS"/>
    <property type="molecule type" value="Genomic_DNA"/>
</dbReference>
<keyword evidence="2" id="KW-1185">Reference proteome</keyword>
<dbReference type="Proteomes" id="UP000024404">
    <property type="component" value="Unassembled WGS sequence"/>
</dbReference>
<dbReference type="EnsemblMetazoa" id="OVOC11473.1">
    <property type="protein sequence ID" value="OVOC11473.1"/>
    <property type="gene ID" value="WBGene00248282"/>
</dbReference>
<name>A0A8R1TL97_ONCVO</name>
<reference evidence="1" key="2">
    <citation type="submission" date="2022-06" db="UniProtKB">
        <authorList>
            <consortium name="EnsemblMetazoa"/>
        </authorList>
    </citation>
    <scope>IDENTIFICATION</scope>
</reference>
<proteinExistence type="predicted"/>
<evidence type="ECO:0000313" key="2">
    <source>
        <dbReference type="Proteomes" id="UP000024404"/>
    </source>
</evidence>
<dbReference type="AlphaFoldDB" id="A0A8R1TL97"/>
<protein>
    <submittedName>
        <fullName evidence="1">Uncharacterized protein</fullName>
    </submittedName>
</protein>
<reference evidence="2" key="1">
    <citation type="submission" date="2013-10" db="EMBL/GenBank/DDBJ databases">
        <title>Genome sequencing of Onchocerca volvulus.</title>
        <authorList>
            <person name="Cotton J."/>
            <person name="Tsai J."/>
            <person name="Stanley E."/>
            <person name="Tracey A."/>
            <person name="Holroyd N."/>
            <person name="Lustigman S."/>
            <person name="Berriman M."/>
        </authorList>
    </citation>
    <scope>NUCLEOTIDE SEQUENCE</scope>
</reference>
<organism evidence="1 2">
    <name type="scientific">Onchocerca volvulus</name>
    <dbReference type="NCBI Taxonomy" id="6282"/>
    <lineage>
        <taxon>Eukaryota</taxon>
        <taxon>Metazoa</taxon>
        <taxon>Ecdysozoa</taxon>
        <taxon>Nematoda</taxon>
        <taxon>Chromadorea</taxon>
        <taxon>Rhabditida</taxon>
        <taxon>Spirurina</taxon>
        <taxon>Spiruromorpha</taxon>
        <taxon>Filarioidea</taxon>
        <taxon>Onchocercidae</taxon>
        <taxon>Onchocerca</taxon>
    </lineage>
</organism>
<accession>A0A8R1TL97</accession>
<sequence>MFVESMKSDEKMFCSSKYIKLGEKVKMEKISKTAETDKTQLAVKTYQIIHFKQIKKERNKRMNIRAISTLKTKKKKGFS</sequence>